<feature type="compositionally biased region" description="Basic and acidic residues" evidence="1">
    <location>
        <begin position="165"/>
        <end position="175"/>
    </location>
</feature>
<dbReference type="Proteomes" id="UP000829291">
    <property type="component" value="Chromosome 2"/>
</dbReference>
<feature type="region of interest" description="Disordered" evidence="1">
    <location>
        <begin position="228"/>
        <end position="260"/>
    </location>
</feature>
<name>A0ABM3FJ46_NEOLC</name>
<gene>
    <name evidence="4" type="primary">LOC124293057</name>
</gene>
<keyword evidence="3" id="KW-1185">Reference proteome</keyword>
<dbReference type="Pfam" id="PF16064">
    <property type="entry name" value="DUF4806"/>
    <property type="match status" value="1"/>
</dbReference>
<dbReference type="PANTHER" id="PTHR34153">
    <property type="entry name" value="SI:CH211-262H13.3-RELATED-RELATED"/>
    <property type="match status" value="1"/>
</dbReference>
<evidence type="ECO:0000256" key="1">
    <source>
        <dbReference type="SAM" id="MobiDB-lite"/>
    </source>
</evidence>
<dbReference type="InterPro" id="IPR032071">
    <property type="entry name" value="DUF4806"/>
</dbReference>
<feature type="compositionally biased region" description="Basic and acidic residues" evidence="1">
    <location>
        <begin position="184"/>
        <end position="201"/>
    </location>
</feature>
<feature type="region of interest" description="Disordered" evidence="1">
    <location>
        <begin position="86"/>
        <end position="207"/>
    </location>
</feature>
<accession>A0ABM3FJ46</accession>
<dbReference type="RefSeq" id="XP_046588032.1">
    <property type="nucleotide sequence ID" value="XM_046732076.1"/>
</dbReference>
<evidence type="ECO:0000313" key="4">
    <source>
        <dbReference type="RefSeq" id="XP_046588032.1"/>
    </source>
</evidence>
<feature type="domain" description="DUF4806" evidence="2">
    <location>
        <begin position="332"/>
        <end position="393"/>
    </location>
</feature>
<evidence type="ECO:0000259" key="2">
    <source>
        <dbReference type="Pfam" id="PF16064"/>
    </source>
</evidence>
<dbReference type="PANTHER" id="PTHR34153:SF2">
    <property type="entry name" value="SI:CH211-262H13.3-RELATED"/>
    <property type="match status" value="1"/>
</dbReference>
<sequence>MANYSVVEFEDGLHLVPTLWLNKDKTSCCWPSHFRNQYDVNKAVIRSIIPNDGGKDWEYFNVKRIFSTADSYEKGMEKLCLAEETSNMEETASSNDEAEAIQAKKRRREKAKKHFSSSDSEICEEQRQSKLQPFPPVPQFYESRSKTGSTERKHHANHGSSSSQKDNRASTELERSITGLGEPPLRRGYEISSSEGRHDSNRGTLSLQKENRAFNELERSFTELNDSLTKSANHGTNQRKSSQPLPPSHTSKTKIPEDDVTELTTHKGLHKTRDDPNDVFTTEGFMKLMLSKLNKLLHYVKELDKKLVVLDERSHNLHLAEFDSEDEEDLGLPLRDVAELTRFDEKLKNATFCAKMIQWLKRFGGTDANASTSKMLGKLMSNPLAQQYSWAGFC</sequence>
<dbReference type="GeneID" id="124293057"/>
<proteinExistence type="predicted"/>
<feature type="compositionally biased region" description="Basic residues" evidence="1">
    <location>
        <begin position="103"/>
        <end position="115"/>
    </location>
</feature>
<reference evidence="4" key="1">
    <citation type="submission" date="2025-08" db="UniProtKB">
        <authorList>
            <consortium name="RefSeq"/>
        </authorList>
    </citation>
    <scope>IDENTIFICATION</scope>
    <source>
        <tissue evidence="4">Thorax and Abdomen</tissue>
    </source>
</reference>
<evidence type="ECO:0000313" key="3">
    <source>
        <dbReference type="Proteomes" id="UP000829291"/>
    </source>
</evidence>
<feature type="compositionally biased region" description="Polar residues" evidence="1">
    <location>
        <begin position="86"/>
        <end position="95"/>
    </location>
</feature>
<organism evidence="3 4">
    <name type="scientific">Neodiprion lecontei</name>
    <name type="common">Redheaded pine sawfly</name>
    <dbReference type="NCBI Taxonomy" id="441921"/>
    <lineage>
        <taxon>Eukaryota</taxon>
        <taxon>Metazoa</taxon>
        <taxon>Ecdysozoa</taxon>
        <taxon>Arthropoda</taxon>
        <taxon>Hexapoda</taxon>
        <taxon>Insecta</taxon>
        <taxon>Pterygota</taxon>
        <taxon>Neoptera</taxon>
        <taxon>Endopterygota</taxon>
        <taxon>Hymenoptera</taxon>
        <taxon>Tenthredinoidea</taxon>
        <taxon>Diprionidae</taxon>
        <taxon>Diprioninae</taxon>
        <taxon>Neodiprion</taxon>
    </lineage>
</organism>
<feature type="compositionally biased region" description="Polar residues" evidence="1">
    <location>
        <begin position="228"/>
        <end position="243"/>
    </location>
</feature>
<protein>
    <submittedName>
        <fullName evidence="4">Uncharacterized protein LOC124293057</fullName>
    </submittedName>
</protein>